<dbReference type="InterPro" id="IPR000819">
    <property type="entry name" value="Peptidase_M17_C"/>
</dbReference>
<dbReference type="PRINTS" id="PR00481">
    <property type="entry name" value="LAMNOPPTDASE"/>
</dbReference>
<comment type="cofactor">
    <cofactor evidence="7">
        <name>Mn(2+)</name>
        <dbReference type="ChEBI" id="CHEBI:29035"/>
    </cofactor>
    <text evidence="7">Binds 2 manganese ions per subunit.</text>
</comment>
<dbReference type="GO" id="GO:0006508">
    <property type="term" value="P:proteolysis"/>
    <property type="evidence" value="ECO:0007669"/>
    <property type="project" value="UniProtKB-KW"/>
</dbReference>
<keyword evidence="6 7" id="KW-0378">Hydrolase</keyword>
<name>A0A1F5YS27_9BACT</name>
<feature type="domain" description="Cytosol aminopeptidase" evidence="8">
    <location>
        <begin position="347"/>
        <end position="354"/>
    </location>
</feature>
<dbReference type="EC" id="3.4.11.10" evidence="7"/>
<evidence type="ECO:0000256" key="2">
    <source>
        <dbReference type="ARBA" id="ARBA00000967"/>
    </source>
</evidence>
<evidence type="ECO:0000256" key="1">
    <source>
        <dbReference type="ARBA" id="ARBA00000135"/>
    </source>
</evidence>
<evidence type="ECO:0000256" key="4">
    <source>
        <dbReference type="ARBA" id="ARBA00022438"/>
    </source>
</evidence>
<feature type="binding site" evidence="7">
    <location>
        <position position="349"/>
    </location>
    <ligand>
        <name>Mn(2+)</name>
        <dbReference type="ChEBI" id="CHEBI:29035"/>
        <label>1</label>
    </ligand>
</feature>
<dbReference type="InterPro" id="IPR011356">
    <property type="entry name" value="Leucine_aapep/pepB"/>
</dbReference>
<feature type="binding site" evidence="7">
    <location>
        <position position="272"/>
    </location>
    <ligand>
        <name>Mn(2+)</name>
        <dbReference type="ChEBI" id="CHEBI:29035"/>
        <label>1</label>
    </ligand>
</feature>
<dbReference type="NCBIfam" id="NF002083">
    <property type="entry name" value="PRK00913.3-5"/>
    <property type="match status" value="1"/>
</dbReference>
<keyword evidence="7" id="KW-0479">Metal-binding</keyword>
<dbReference type="EMBL" id="MFJA01000044">
    <property type="protein sequence ID" value="OGG02990.1"/>
    <property type="molecule type" value="Genomic_DNA"/>
</dbReference>
<evidence type="ECO:0000313" key="9">
    <source>
        <dbReference type="EMBL" id="OGG02990.1"/>
    </source>
</evidence>
<dbReference type="GO" id="GO:0005737">
    <property type="term" value="C:cytoplasm"/>
    <property type="evidence" value="ECO:0007669"/>
    <property type="project" value="UniProtKB-SubCell"/>
</dbReference>
<keyword evidence="5 7" id="KW-0645">Protease</keyword>
<dbReference type="Pfam" id="PF00883">
    <property type="entry name" value="Peptidase_M17"/>
    <property type="match status" value="1"/>
</dbReference>
<keyword evidence="7" id="KW-0464">Manganese</keyword>
<feature type="binding site" evidence="7">
    <location>
        <position position="290"/>
    </location>
    <ligand>
        <name>Mn(2+)</name>
        <dbReference type="ChEBI" id="CHEBI:29035"/>
        <label>2</label>
    </ligand>
</feature>
<dbReference type="EC" id="3.4.11.1" evidence="7"/>
<organism evidence="9 10">
    <name type="scientific">Candidatus Gottesmanbacteria bacterium RBG_16_37_8</name>
    <dbReference type="NCBI Taxonomy" id="1798371"/>
    <lineage>
        <taxon>Bacteria</taxon>
        <taxon>Candidatus Gottesmaniibacteriota</taxon>
    </lineage>
</organism>
<evidence type="ECO:0000313" key="10">
    <source>
        <dbReference type="Proteomes" id="UP000176665"/>
    </source>
</evidence>
<keyword evidence="4 7" id="KW-0031">Aminopeptidase</keyword>
<dbReference type="SUPFAM" id="SSF53187">
    <property type="entry name" value="Zn-dependent exopeptidases"/>
    <property type="match status" value="1"/>
</dbReference>
<dbReference type="Gene3D" id="3.40.220.10">
    <property type="entry name" value="Leucine Aminopeptidase, subunit E, domain 1"/>
    <property type="match status" value="1"/>
</dbReference>
<dbReference type="NCBIfam" id="NF002074">
    <property type="entry name" value="PRK00913.1-4"/>
    <property type="match status" value="1"/>
</dbReference>
<dbReference type="PANTHER" id="PTHR11963">
    <property type="entry name" value="LEUCINE AMINOPEPTIDASE-RELATED"/>
    <property type="match status" value="1"/>
</dbReference>
<dbReference type="InterPro" id="IPR008283">
    <property type="entry name" value="Peptidase_M17_N"/>
</dbReference>
<comment type="catalytic activity">
    <reaction evidence="2 7">
        <text>Release of an N-terminal amino acid, preferentially leucine, but not glutamic or aspartic acids.</text>
        <dbReference type="EC" id="3.4.11.10"/>
    </reaction>
</comment>
<dbReference type="PANTHER" id="PTHR11963:SF23">
    <property type="entry name" value="CYTOSOL AMINOPEPTIDASE"/>
    <property type="match status" value="1"/>
</dbReference>
<dbReference type="GO" id="GO:0030145">
    <property type="term" value="F:manganese ion binding"/>
    <property type="evidence" value="ECO:0007669"/>
    <property type="project" value="UniProtKB-UniRule"/>
</dbReference>
<dbReference type="GO" id="GO:0070006">
    <property type="term" value="F:metalloaminopeptidase activity"/>
    <property type="evidence" value="ECO:0007669"/>
    <property type="project" value="InterPro"/>
</dbReference>
<accession>A0A1F5YS27</accession>
<evidence type="ECO:0000259" key="8">
    <source>
        <dbReference type="PROSITE" id="PS00631"/>
    </source>
</evidence>
<proteinExistence type="inferred from homology"/>
<gene>
    <name evidence="7" type="primary">pepA</name>
    <name evidence="9" type="ORF">A2W14_04410</name>
</gene>
<sequence>MKISLKASKISQLDVDSLNLFFWENELEKSLRDIPTGLISLIKEAEKREEFKGGRDEILILSSKGLISSYKLILTGLGKKNDFNRAVLAEQVAKSIRKSKENKAVRVGLVLSDDGFNKLGVKNAVQTIVEAVFLSTYRFLKYKSEEERNKIREIEEVIVAVSPGRLSLAEEGIDIGKSMSIAALYARDLVNEPSQVTTPTFLADEAIRLGKNSQGLLKVTVLDKEEIEKLGMNSFLGVAKGSDEPPKFIILKYKPARPKKKLVIIGKGITFDTGGLSLKPAEHMETMKLDMAGAASILGIFSAFPSFKPSVEVVGLIAACENMPSGKALKPGDILKALNGKTIEVLNTDAEGRLTLADALSYAVKQEKPDEIIDLATLTGACQVALGQDIAGLFGNNESLLHSLERASKETGEQVWRMPLSEQYKELNKSKIADIKNIQTGRYGGAITAALFLQEFVGTTAWAHLDIAGPAYIEKDTPLTPTGGAGFGVRLVLHYINTL</sequence>
<feature type="binding site" evidence="7">
    <location>
        <position position="351"/>
    </location>
    <ligand>
        <name>Mn(2+)</name>
        <dbReference type="ChEBI" id="CHEBI:29035"/>
        <label>2</label>
    </ligand>
</feature>
<comment type="caution">
    <text evidence="9">The sequence shown here is derived from an EMBL/GenBank/DDBJ whole genome shotgun (WGS) entry which is preliminary data.</text>
</comment>
<dbReference type="Gene3D" id="3.40.630.10">
    <property type="entry name" value="Zn peptidases"/>
    <property type="match status" value="1"/>
</dbReference>
<dbReference type="HAMAP" id="MF_00181">
    <property type="entry name" value="Cytosol_peptidase_M17"/>
    <property type="match status" value="1"/>
</dbReference>
<feature type="binding site" evidence="7">
    <location>
        <position position="267"/>
    </location>
    <ligand>
        <name>Mn(2+)</name>
        <dbReference type="ChEBI" id="CHEBI:29035"/>
        <label>2</label>
    </ligand>
</feature>
<dbReference type="InterPro" id="IPR023042">
    <property type="entry name" value="Peptidase_M17_leu_NH2_pept"/>
</dbReference>
<keyword evidence="7" id="KW-0963">Cytoplasm</keyword>
<dbReference type="NCBIfam" id="NF002073">
    <property type="entry name" value="PRK00913.1-2"/>
    <property type="match status" value="1"/>
</dbReference>
<feature type="binding site" evidence="7">
    <location>
        <position position="351"/>
    </location>
    <ligand>
        <name>Mn(2+)</name>
        <dbReference type="ChEBI" id="CHEBI:29035"/>
        <label>1</label>
    </ligand>
</feature>
<protein>
    <recommendedName>
        <fullName evidence="7">Probable cytosol aminopeptidase</fullName>
        <ecNumber evidence="7">3.4.11.1</ecNumber>
    </recommendedName>
    <alternativeName>
        <fullName evidence="7">Leucine aminopeptidase</fullName>
        <shortName evidence="7">LAP</shortName>
        <ecNumber evidence="7">3.4.11.10</ecNumber>
    </alternativeName>
    <alternativeName>
        <fullName evidence="7">Leucyl aminopeptidase</fullName>
    </alternativeName>
</protein>
<dbReference type="AlphaFoldDB" id="A0A1F5YS27"/>
<comment type="function">
    <text evidence="7">Presumably involved in the processing and regular turnover of intracellular proteins. Catalyzes the removal of unsubstituted N-terminal amino acids from various peptides.</text>
</comment>
<evidence type="ECO:0000256" key="3">
    <source>
        <dbReference type="ARBA" id="ARBA00009528"/>
    </source>
</evidence>
<reference evidence="9 10" key="1">
    <citation type="journal article" date="2016" name="Nat. Commun.">
        <title>Thousands of microbial genomes shed light on interconnected biogeochemical processes in an aquifer system.</title>
        <authorList>
            <person name="Anantharaman K."/>
            <person name="Brown C.T."/>
            <person name="Hug L.A."/>
            <person name="Sharon I."/>
            <person name="Castelle C.J."/>
            <person name="Probst A.J."/>
            <person name="Thomas B.C."/>
            <person name="Singh A."/>
            <person name="Wilkins M.J."/>
            <person name="Karaoz U."/>
            <person name="Brodie E.L."/>
            <person name="Williams K.H."/>
            <person name="Hubbard S.S."/>
            <person name="Banfield J.F."/>
        </authorList>
    </citation>
    <scope>NUCLEOTIDE SEQUENCE [LARGE SCALE GENOMIC DNA]</scope>
</reference>
<dbReference type="PROSITE" id="PS00631">
    <property type="entry name" value="CYTOSOL_AP"/>
    <property type="match status" value="1"/>
</dbReference>
<evidence type="ECO:0000256" key="6">
    <source>
        <dbReference type="ARBA" id="ARBA00022801"/>
    </source>
</evidence>
<dbReference type="SUPFAM" id="SSF52949">
    <property type="entry name" value="Macro domain-like"/>
    <property type="match status" value="1"/>
</dbReference>
<dbReference type="STRING" id="1798371.A2W14_04410"/>
<feature type="active site" evidence="7">
    <location>
        <position position="279"/>
    </location>
</feature>
<evidence type="ECO:0000256" key="5">
    <source>
        <dbReference type="ARBA" id="ARBA00022670"/>
    </source>
</evidence>
<comment type="subcellular location">
    <subcellularLocation>
        <location evidence="7">Cytoplasm</location>
    </subcellularLocation>
</comment>
<comment type="catalytic activity">
    <reaction evidence="1 7">
        <text>Release of an N-terminal amino acid, Xaa-|-Yaa-, in which Xaa is preferably Leu, but may be other amino acids including Pro although not Arg or Lys, and Yaa may be Pro. Amino acid amides and methyl esters are also readily hydrolyzed, but rates on arylamides are exceedingly low.</text>
        <dbReference type="EC" id="3.4.11.1"/>
    </reaction>
</comment>
<dbReference type="CDD" id="cd00433">
    <property type="entry name" value="Peptidase_M17"/>
    <property type="match status" value="1"/>
</dbReference>
<comment type="similarity">
    <text evidence="3 7">Belongs to the peptidase M17 family.</text>
</comment>
<evidence type="ECO:0000256" key="7">
    <source>
        <dbReference type="HAMAP-Rule" id="MF_00181"/>
    </source>
</evidence>
<feature type="binding site" evidence="7">
    <location>
        <position position="272"/>
    </location>
    <ligand>
        <name>Mn(2+)</name>
        <dbReference type="ChEBI" id="CHEBI:29035"/>
        <label>2</label>
    </ligand>
</feature>
<dbReference type="Proteomes" id="UP000176665">
    <property type="component" value="Unassembled WGS sequence"/>
</dbReference>
<feature type="active site" evidence="7">
    <location>
        <position position="353"/>
    </location>
</feature>
<dbReference type="Pfam" id="PF02789">
    <property type="entry name" value="Peptidase_M17_N"/>
    <property type="match status" value="1"/>
</dbReference>
<dbReference type="InterPro" id="IPR043472">
    <property type="entry name" value="Macro_dom-like"/>
</dbReference>